<feature type="compositionally biased region" description="Basic and acidic residues" evidence="1">
    <location>
        <begin position="32"/>
        <end position="41"/>
    </location>
</feature>
<dbReference type="EMBL" id="JANKHO010004008">
    <property type="protein sequence ID" value="KAJ3479473.1"/>
    <property type="molecule type" value="Genomic_DNA"/>
</dbReference>
<evidence type="ECO:0000256" key="1">
    <source>
        <dbReference type="SAM" id="MobiDB-lite"/>
    </source>
</evidence>
<sequence length="158" mass="17407">MVNWCASSLQAVQMIFLQKARLLPGSKRKARERQDSVETSRQDAPPEETKRRRLAPPIALPPSTIHVKHRAEVVIPRLPPSTSRSRPERPQLTPTPVSDTDFIPPKIKTPPPSQIATRRSVKKQTETKARSTTPDIKSEAKPPAASSRGSGTIGRGRG</sequence>
<name>A0A9W8MQB6_9AGAR</name>
<proteinExistence type="predicted"/>
<protein>
    <submittedName>
        <fullName evidence="2">Uncharacterized protein</fullName>
    </submittedName>
</protein>
<keyword evidence="3" id="KW-1185">Reference proteome</keyword>
<feature type="region of interest" description="Disordered" evidence="1">
    <location>
        <begin position="24"/>
        <end position="158"/>
    </location>
</feature>
<comment type="caution">
    <text evidence="2">The sequence shown here is derived from an EMBL/GenBank/DDBJ whole genome shotgun (WGS) entry which is preliminary data.</text>
</comment>
<dbReference type="Proteomes" id="UP001148786">
    <property type="component" value="Unassembled WGS sequence"/>
</dbReference>
<organism evidence="2 3">
    <name type="scientific">Agrocybe chaxingu</name>
    <dbReference type="NCBI Taxonomy" id="84603"/>
    <lineage>
        <taxon>Eukaryota</taxon>
        <taxon>Fungi</taxon>
        <taxon>Dikarya</taxon>
        <taxon>Basidiomycota</taxon>
        <taxon>Agaricomycotina</taxon>
        <taxon>Agaricomycetes</taxon>
        <taxon>Agaricomycetidae</taxon>
        <taxon>Agaricales</taxon>
        <taxon>Agaricineae</taxon>
        <taxon>Strophariaceae</taxon>
        <taxon>Agrocybe</taxon>
    </lineage>
</organism>
<gene>
    <name evidence="2" type="ORF">NLJ89_g12326</name>
</gene>
<reference evidence="2" key="1">
    <citation type="submission" date="2022-07" db="EMBL/GenBank/DDBJ databases">
        <title>Genome Sequence of Agrocybe chaxingu.</title>
        <authorList>
            <person name="Buettner E."/>
        </authorList>
    </citation>
    <scope>NUCLEOTIDE SEQUENCE</scope>
    <source>
        <strain evidence="2">MP-N11</strain>
    </source>
</reference>
<evidence type="ECO:0000313" key="2">
    <source>
        <dbReference type="EMBL" id="KAJ3479473.1"/>
    </source>
</evidence>
<evidence type="ECO:0000313" key="3">
    <source>
        <dbReference type="Proteomes" id="UP001148786"/>
    </source>
</evidence>
<accession>A0A9W8MQB6</accession>
<dbReference type="AlphaFoldDB" id="A0A9W8MQB6"/>